<dbReference type="CDD" id="cd02440">
    <property type="entry name" value="AdoMet_MTases"/>
    <property type="match status" value="2"/>
</dbReference>
<dbReference type="Pfam" id="PF08241">
    <property type="entry name" value="Methyltransf_11"/>
    <property type="match status" value="2"/>
</dbReference>
<reference evidence="2 3" key="1">
    <citation type="journal article" date="2024" name="Proc. Natl. Acad. Sci. U.S.A.">
        <title>The genetic regulatory architecture and epigenomic basis for age-related changes in rattlesnake venom.</title>
        <authorList>
            <person name="Hogan M.P."/>
            <person name="Holding M.L."/>
            <person name="Nystrom G.S."/>
            <person name="Colston T.J."/>
            <person name="Bartlett D.A."/>
            <person name="Mason A.J."/>
            <person name="Ellsworth S.A."/>
            <person name="Rautsaw R.M."/>
            <person name="Lawrence K.C."/>
            <person name="Strickland J.L."/>
            <person name="He B."/>
            <person name="Fraser P."/>
            <person name="Margres M.J."/>
            <person name="Gilbert D.M."/>
            <person name="Gibbs H.L."/>
            <person name="Parkinson C.L."/>
            <person name="Rokyta D.R."/>
        </authorList>
    </citation>
    <scope>NUCLEOTIDE SEQUENCE [LARGE SCALE GENOMIC DNA]</scope>
    <source>
        <strain evidence="2">DRR0105</strain>
    </source>
</reference>
<evidence type="ECO:0000313" key="2">
    <source>
        <dbReference type="EMBL" id="KAK9407171.1"/>
    </source>
</evidence>
<evidence type="ECO:0000313" key="3">
    <source>
        <dbReference type="Proteomes" id="UP001474421"/>
    </source>
</evidence>
<organism evidence="2 3">
    <name type="scientific">Crotalus adamanteus</name>
    <name type="common">Eastern diamondback rattlesnake</name>
    <dbReference type="NCBI Taxonomy" id="8729"/>
    <lineage>
        <taxon>Eukaryota</taxon>
        <taxon>Metazoa</taxon>
        <taxon>Chordata</taxon>
        <taxon>Craniata</taxon>
        <taxon>Vertebrata</taxon>
        <taxon>Euteleostomi</taxon>
        <taxon>Lepidosauria</taxon>
        <taxon>Squamata</taxon>
        <taxon>Bifurcata</taxon>
        <taxon>Unidentata</taxon>
        <taxon>Episquamata</taxon>
        <taxon>Toxicofera</taxon>
        <taxon>Serpentes</taxon>
        <taxon>Colubroidea</taxon>
        <taxon>Viperidae</taxon>
        <taxon>Crotalinae</taxon>
        <taxon>Crotalus</taxon>
    </lineage>
</organism>
<accession>A0AAW1BZ30</accession>
<dbReference type="PANTHER" id="PTHR45036">
    <property type="entry name" value="METHYLTRANSFERASE LIKE 7B"/>
    <property type="match status" value="1"/>
</dbReference>
<feature type="domain" description="Methyltransferase type 11" evidence="1">
    <location>
        <begin position="25"/>
        <end position="122"/>
    </location>
</feature>
<evidence type="ECO:0000259" key="1">
    <source>
        <dbReference type="Pfam" id="PF08241"/>
    </source>
</evidence>
<protein>
    <submittedName>
        <fullName evidence="2">Methyltransferase-like 7A</fullName>
    </submittedName>
</protein>
<dbReference type="InterPro" id="IPR052356">
    <property type="entry name" value="Thiol_S-MT"/>
</dbReference>
<dbReference type="InterPro" id="IPR013216">
    <property type="entry name" value="Methyltransf_11"/>
</dbReference>
<name>A0AAW1BZ30_CROAD</name>
<gene>
    <name evidence="2" type="ORF">NXF25_005945</name>
</gene>
<comment type="caution">
    <text evidence="2">The sequence shown here is derived from an EMBL/GenBank/DDBJ whole genome shotgun (WGS) entry which is preliminary data.</text>
</comment>
<dbReference type="Proteomes" id="UP001474421">
    <property type="component" value="Unassembled WGS sequence"/>
</dbReference>
<sequence>MHKKKEMLFKNMRDFADASGKLHLLEIGVGPSTNFQFYPPNSHVTCMDYNPNFRNVLLENMAQNTHLQFENFVVGFAEDISSVPDGSMDVVIGTLVLCSVNNAQAVLKEVLRVLRPGGAYFFIEHVAADRSTWTYFWQQVFFMKTASKLYNIRMHKKKEMLFKNMRDFADASGKLHLLEIGVGPGTNFQFYPPNSHVTCMDYNPNFRNILLENMAQNTHLQFKNFVVGFAEDISSVPDGSVDVVVGTLVLCSVNNAQAVLKEILRVLRPVSQRAKTTE</sequence>
<keyword evidence="2" id="KW-0489">Methyltransferase</keyword>
<dbReference type="PANTHER" id="PTHR45036:SF1">
    <property type="entry name" value="METHYLTRANSFERASE LIKE 7A"/>
    <property type="match status" value="1"/>
</dbReference>
<feature type="domain" description="Methyltransferase type 11" evidence="1">
    <location>
        <begin position="178"/>
        <end position="269"/>
    </location>
</feature>
<dbReference type="GO" id="GO:0008757">
    <property type="term" value="F:S-adenosylmethionine-dependent methyltransferase activity"/>
    <property type="evidence" value="ECO:0007669"/>
    <property type="project" value="InterPro"/>
</dbReference>
<dbReference type="AlphaFoldDB" id="A0AAW1BZ30"/>
<keyword evidence="2" id="KW-0808">Transferase</keyword>
<proteinExistence type="predicted"/>
<dbReference type="GO" id="GO:0032259">
    <property type="term" value="P:methylation"/>
    <property type="evidence" value="ECO:0007669"/>
    <property type="project" value="UniProtKB-KW"/>
</dbReference>
<dbReference type="Gene3D" id="3.40.50.150">
    <property type="entry name" value="Vaccinia Virus protein VP39"/>
    <property type="match status" value="2"/>
</dbReference>
<dbReference type="EMBL" id="JAOTOJ010000002">
    <property type="protein sequence ID" value="KAK9407171.1"/>
    <property type="molecule type" value="Genomic_DNA"/>
</dbReference>
<keyword evidence="3" id="KW-1185">Reference proteome</keyword>
<dbReference type="SUPFAM" id="SSF53335">
    <property type="entry name" value="S-adenosyl-L-methionine-dependent methyltransferases"/>
    <property type="match status" value="2"/>
</dbReference>
<dbReference type="InterPro" id="IPR029063">
    <property type="entry name" value="SAM-dependent_MTases_sf"/>
</dbReference>